<dbReference type="Gene3D" id="3.40.50.300">
    <property type="entry name" value="P-loop containing nucleotide triphosphate hydrolases"/>
    <property type="match status" value="1"/>
</dbReference>
<dbReference type="AlphaFoldDB" id="A0A6N1VCV7"/>
<comment type="subunit">
    <text evidence="15">Homohexamer.</text>
</comment>
<sequence>MNPNYRNFALWAIIALMLIALFNMFDSQPTTTASRDVSYSQFLQDVSSGRVKSVTISGEQITGTYSDSGTTFQTYSPGDSDLVQRLEQQGVEIRARPETDGSNSFISYLFTWLPMIIILGVWIFFMRQMQGGGSRAMGFGKSRAKLLTEAHGRVTFADVAGVDEAKQDLEEIVEFLRDPQKFQRLGGKIPRGVLLVGPPGTGKTLLARSVAGEANVPFFTISGSDFVEMFVGVGASRVRDMFEQAKKNAPCIIFIDEIDAVGRHRGAGLGGGNDEREQTLNQLLVEMDGFEANESIILIAATNRPDVLDPALMRPGRFDRQVVVPNPDVIGREKILKVHVRNVPLAPNVDLKVIARGTPGFSGADLMNLVNEAALMAARRNKRLVTMAEFEDAKDKVMMGAERRSSAMTEEEKELTAYHEAGHAIVALNVPSSDPVHKATIIPRGRALGMVMQLPEGDRYSMSYRYMISRLAIMMGGRVAEELKFGKENITSGASSDIEQATKLARAMVTQWGFSDKLGLVAYGENQQEVFLGHSVAQQKNVSEDTAQIIDMEVRRLIDEAYETARRILTEKKKDWIALAEGLLEYETLSGDEIKALLAGEKPSRDLGDDTPPSRGSAVPKAGSKEKADKNKGDEPDTGGMEPQPQG</sequence>
<evidence type="ECO:0000256" key="16">
    <source>
        <dbReference type="RuleBase" id="RU003651"/>
    </source>
</evidence>
<dbReference type="GO" id="GO:0016887">
    <property type="term" value="F:ATP hydrolysis activity"/>
    <property type="evidence" value="ECO:0007669"/>
    <property type="project" value="UniProtKB-UniRule"/>
</dbReference>
<feature type="transmembrane region" description="Helical" evidence="15">
    <location>
        <begin position="105"/>
        <end position="125"/>
    </location>
</feature>
<feature type="binding site" evidence="15">
    <location>
        <position position="419"/>
    </location>
    <ligand>
        <name>Zn(2+)</name>
        <dbReference type="ChEBI" id="CHEBI:29105"/>
        <note>catalytic</note>
    </ligand>
</feature>
<dbReference type="InterPro" id="IPR011546">
    <property type="entry name" value="Pept_M41_FtsH_extracell"/>
</dbReference>
<evidence type="ECO:0000256" key="5">
    <source>
        <dbReference type="ARBA" id="ARBA00022692"/>
    </source>
</evidence>
<dbReference type="PANTHER" id="PTHR23076:SF97">
    <property type="entry name" value="ATP-DEPENDENT ZINC METALLOPROTEASE YME1L1"/>
    <property type="match status" value="1"/>
</dbReference>
<comment type="subcellular location">
    <subcellularLocation>
        <location evidence="15">Cell membrane</location>
        <topology evidence="15">Multi-pass membrane protein</topology>
        <orientation evidence="15">Cytoplasmic side</orientation>
    </subcellularLocation>
    <subcellularLocation>
        <location evidence="1">Membrane</location>
    </subcellularLocation>
</comment>
<evidence type="ECO:0000256" key="10">
    <source>
        <dbReference type="ARBA" id="ARBA00022840"/>
    </source>
</evidence>
<comment type="similarity">
    <text evidence="16">Belongs to the AAA ATPase family.</text>
</comment>
<dbReference type="GO" id="GO:0004176">
    <property type="term" value="F:ATP-dependent peptidase activity"/>
    <property type="evidence" value="ECO:0007669"/>
    <property type="project" value="InterPro"/>
</dbReference>
<evidence type="ECO:0000256" key="13">
    <source>
        <dbReference type="ARBA" id="ARBA00023136"/>
    </source>
</evidence>
<dbReference type="InterPro" id="IPR000642">
    <property type="entry name" value="Peptidase_M41"/>
</dbReference>
<evidence type="ECO:0000256" key="14">
    <source>
        <dbReference type="ARBA" id="ARBA00061570"/>
    </source>
</evidence>
<comment type="cofactor">
    <cofactor evidence="15">
        <name>Zn(2+)</name>
        <dbReference type="ChEBI" id="CHEBI:29105"/>
    </cofactor>
    <text evidence="15">Binds 1 zinc ion per subunit.</text>
</comment>
<accession>A0A6N1VCV7</accession>
<dbReference type="Pfam" id="PF01434">
    <property type="entry name" value="Peptidase_M41"/>
    <property type="match status" value="1"/>
</dbReference>
<feature type="domain" description="AAA+ ATPase" evidence="18">
    <location>
        <begin position="189"/>
        <end position="328"/>
    </location>
</feature>
<protein>
    <recommendedName>
        <fullName evidence="15">ATP-dependent zinc metalloprotease FtsH</fullName>
        <ecNumber evidence="15">3.4.24.-</ecNumber>
    </recommendedName>
</protein>
<dbReference type="Pfam" id="PF06480">
    <property type="entry name" value="FtsH_ext"/>
    <property type="match status" value="1"/>
</dbReference>
<evidence type="ECO:0000259" key="18">
    <source>
        <dbReference type="SMART" id="SM00382"/>
    </source>
</evidence>
<comment type="similarity">
    <text evidence="2 15">In the C-terminal section; belongs to the peptidase M41 family.</text>
</comment>
<keyword evidence="5 15" id="KW-0812">Transmembrane</keyword>
<dbReference type="Gene3D" id="3.30.720.210">
    <property type="match status" value="1"/>
</dbReference>
<evidence type="ECO:0000313" key="19">
    <source>
        <dbReference type="EMBL" id="QKV16959.1"/>
    </source>
</evidence>
<evidence type="ECO:0000256" key="9">
    <source>
        <dbReference type="ARBA" id="ARBA00022833"/>
    </source>
</evidence>
<dbReference type="SUPFAM" id="SSF140990">
    <property type="entry name" value="FtsH protease domain-like"/>
    <property type="match status" value="1"/>
</dbReference>
<dbReference type="FunFam" id="1.10.8.60:FF:000001">
    <property type="entry name" value="ATP-dependent zinc metalloprotease FtsH"/>
    <property type="match status" value="1"/>
</dbReference>
<dbReference type="HAMAP" id="MF_01458">
    <property type="entry name" value="FtsH"/>
    <property type="match status" value="1"/>
</dbReference>
<dbReference type="InterPro" id="IPR037219">
    <property type="entry name" value="Peptidase_M41-like"/>
</dbReference>
<evidence type="ECO:0000256" key="11">
    <source>
        <dbReference type="ARBA" id="ARBA00022989"/>
    </source>
</evidence>
<reference evidence="19 20" key="1">
    <citation type="submission" date="2020-06" db="EMBL/GenBank/DDBJ databases">
        <title>Oricola thermophila sp. nov. isolated from a tidal sediments.</title>
        <authorList>
            <person name="Kwon K.K."/>
            <person name="Yang S.-H."/>
            <person name="Park M.-J."/>
        </authorList>
    </citation>
    <scope>NUCLEOTIDE SEQUENCE [LARGE SCALE GENOMIC DNA]</scope>
    <source>
        <strain evidence="19 20">MEBiC13590</strain>
    </source>
</reference>
<name>A0A6N1VCV7_9HYPH</name>
<dbReference type="GO" id="GO:0030163">
    <property type="term" value="P:protein catabolic process"/>
    <property type="evidence" value="ECO:0007669"/>
    <property type="project" value="UniProtKB-UniRule"/>
</dbReference>
<proteinExistence type="inferred from homology"/>
<dbReference type="FunFam" id="3.40.50.300:FF:000001">
    <property type="entry name" value="ATP-dependent zinc metalloprotease FtsH"/>
    <property type="match status" value="1"/>
</dbReference>
<dbReference type="EMBL" id="CP054836">
    <property type="protein sequence ID" value="QKV16959.1"/>
    <property type="molecule type" value="Genomic_DNA"/>
</dbReference>
<evidence type="ECO:0000256" key="7">
    <source>
        <dbReference type="ARBA" id="ARBA00022741"/>
    </source>
</evidence>
<keyword evidence="8 15" id="KW-0378">Hydrolase</keyword>
<dbReference type="InterPro" id="IPR027417">
    <property type="entry name" value="P-loop_NTPase"/>
</dbReference>
<dbReference type="InterPro" id="IPR005936">
    <property type="entry name" value="FtsH"/>
</dbReference>
<evidence type="ECO:0000256" key="15">
    <source>
        <dbReference type="HAMAP-Rule" id="MF_01458"/>
    </source>
</evidence>
<evidence type="ECO:0000256" key="12">
    <source>
        <dbReference type="ARBA" id="ARBA00023049"/>
    </source>
</evidence>
<keyword evidence="7 15" id="KW-0547">Nucleotide-binding</keyword>
<dbReference type="Gene3D" id="1.20.58.760">
    <property type="entry name" value="Peptidase M41"/>
    <property type="match status" value="1"/>
</dbReference>
<dbReference type="FunFam" id="1.20.58.760:FF:000001">
    <property type="entry name" value="ATP-dependent zinc metalloprotease FtsH"/>
    <property type="match status" value="1"/>
</dbReference>
<dbReference type="GO" id="GO:0004222">
    <property type="term" value="F:metalloendopeptidase activity"/>
    <property type="evidence" value="ECO:0007669"/>
    <property type="project" value="InterPro"/>
</dbReference>
<dbReference type="GO" id="GO:0005886">
    <property type="term" value="C:plasma membrane"/>
    <property type="evidence" value="ECO:0007669"/>
    <property type="project" value="UniProtKB-SubCell"/>
</dbReference>
<keyword evidence="20" id="KW-1185">Reference proteome</keyword>
<evidence type="ECO:0000313" key="20">
    <source>
        <dbReference type="Proteomes" id="UP000509367"/>
    </source>
</evidence>
<dbReference type="PROSITE" id="PS00674">
    <property type="entry name" value="AAA"/>
    <property type="match status" value="1"/>
</dbReference>
<dbReference type="SUPFAM" id="SSF52540">
    <property type="entry name" value="P-loop containing nucleoside triphosphate hydrolases"/>
    <property type="match status" value="1"/>
</dbReference>
<evidence type="ECO:0000256" key="4">
    <source>
        <dbReference type="ARBA" id="ARBA00022670"/>
    </source>
</evidence>
<keyword evidence="9 15" id="KW-0862">Zinc</keyword>
<evidence type="ECO:0000256" key="8">
    <source>
        <dbReference type="ARBA" id="ARBA00022801"/>
    </source>
</evidence>
<keyword evidence="10 15" id="KW-0067">ATP-binding</keyword>
<dbReference type="Pfam" id="PF00004">
    <property type="entry name" value="AAA"/>
    <property type="match status" value="1"/>
</dbReference>
<feature type="transmembrane region" description="Helical" evidence="15">
    <location>
        <begin position="7"/>
        <end position="25"/>
    </location>
</feature>
<feature type="compositionally biased region" description="Basic and acidic residues" evidence="17">
    <location>
        <begin position="623"/>
        <end position="635"/>
    </location>
</feature>
<evidence type="ECO:0000256" key="17">
    <source>
        <dbReference type="SAM" id="MobiDB-lite"/>
    </source>
</evidence>
<dbReference type="GO" id="GO:0008270">
    <property type="term" value="F:zinc ion binding"/>
    <property type="evidence" value="ECO:0007669"/>
    <property type="project" value="UniProtKB-UniRule"/>
</dbReference>
<dbReference type="Gene3D" id="1.10.8.60">
    <property type="match status" value="1"/>
</dbReference>
<dbReference type="InterPro" id="IPR003593">
    <property type="entry name" value="AAA+_ATPase"/>
</dbReference>
<dbReference type="NCBIfam" id="TIGR01241">
    <property type="entry name" value="FtsH_fam"/>
    <property type="match status" value="1"/>
</dbReference>
<keyword evidence="3 15" id="KW-1003">Cell membrane</keyword>
<dbReference type="EC" id="3.4.24.-" evidence="15"/>
<feature type="region of interest" description="Disordered" evidence="17">
    <location>
        <begin position="600"/>
        <end position="647"/>
    </location>
</feature>
<keyword evidence="11 15" id="KW-1133">Transmembrane helix</keyword>
<dbReference type="InterPro" id="IPR003960">
    <property type="entry name" value="ATPase_AAA_CS"/>
</dbReference>
<evidence type="ECO:0000256" key="3">
    <source>
        <dbReference type="ARBA" id="ARBA00022475"/>
    </source>
</evidence>
<keyword evidence="13 15" id="KW-0472">Membrane</keyword>
<dbReference type="InterPro" id="IPR041569">
    <property type="entry name" value="AAA_lid_3"/>
</dbReference>
<feature type="active site" evidence="15">
    <location>
        <position position="420"/>
    </location>
</feature>
<feature type="binding site" evidence="15">
    <location>
        <position position="423"/>
    </location>
    <ligand>
        <name>Zn(2+)</name>
        <dbReference type="ChEBI" id="CHEBI:29105"/>
        <note>catalytic</note>
    </ligand>
</feature>
<dbReference type="SMART" id="SM00382">
    <property type="entry name" value="AAA"/>
    <property type="match status" value="1"/>
</dbReference>
<keyword evidence="12 15" id="KW-0482">Metalloprotease</keyword>
<evidence type="ECO:0000256" key="2">
    <source>
        <dbReference type="ARBA" id="ARBA00010044"/>
    </source>
</evidence>
<gene>
    <name evidence="15" type="primary">ftsH</name>
    <name evidence="19" type="ORF">HTY61_00005</name>
</gene>
<comment type="similarity">
    <text evidence="14 15">In the central section; belongs to the AAA ATPase family.</text>
</comment>
<dbReference type="PANTHER" id="PTHR23076">
    <property type="entry name" value="METALLOPROTEASE M41 FTSH"/>
    <property type="match status" value="1"/>
</dbReference>
<dbReference type="KEGG" id="orm:HTY61_00005"/>
<dbReference type="Proteomes" id="UP000509367">
    <property type="component" value="Chromosome"/>
</dbReference>
<feature type="binding site" evidence="15">
    <location>
        <position position="497"/>
    </location>
    <ligand>
        <name>Zn(2+)</name>
        <dbReference type="ChEBI" id="CHEBI:29105"/>
        <note>catalytic</note>
    </ligand>
</feature>
<dbReference type="GO" id="GO:0005524">
    <property type="term" value="F:ATP binding"/>
    <property type="evidence" value="ECO:0007669"/>
    <property type="project" value="UniProtKB-UniRule"/>
</dbReference>
<dbReference type="RefSeq" id="WP_175274855.1">
    <property type="nucleotide sequence ID" value="NZ_CP054836.1"/>
</dbReference>
<feature type="binding site" evidence="15">
    <location>
        <begin position="197"/>
        <end position="204"/>
    </location>
    <ligand>
        <name>ATP</name>
        <dbReference type="ChEBI" id="CHEBI:30616"/>
    </ligand>
</feature>
<evidence type="ECO:0000256" key="1">
    <source>
        <dbReference type="ARBA" id="ARBA00004370"/>
    </source>
</evidence>
<dbReference type="GO" id="GO:0006508">
    <property type="term" value="P:proteolysis"/>
    <property type="evidence" value="ECO:0007669"/>
    <property type="project" value="UniProtKB-KW"/>
</dbReference>
<keyword evidence="4 15" id="KW-0645">Protease</keyword>
<keyword evidence="6 15" id="KW-0479">Metal-binding</keyword>
<comment type="function">
    <text evidence="15">Acts as a processive, ATP-dependent zinc metallopeptidase for both cytoplasmic and membrane proteins. Plays a role in the quality control of integral membrane proteins.</text>
</comment>
<dbReference type="Pfam" id="PF17862">
    <property type="entry name" value="AAA_lid_3"/>
    <property type="match status" value="1"/>
</dbReference>
<dbReference type="InterPro" id="IPR003959">
    <property type="entry name" value="ATPase_AAA_core"/>
</dbReference>
<evidence type="ECO:0000256" key="6">
    <source>
        <dbReference type="ARBA" id="ARBA00022723"/>
    </source>
</evidence>
<organism evidence="19 20">
    <name type="scientific">Oricola thermophila</name>
    <dbReference type="NCBI Taxonomy" id="2742145"/>
    <lineage>
        <taxon>Bacteria</taxon>
        <taxon>Pseudomonadati</taxon>
        <taxon>Pseudomonadota</taxon>
        <taxon>Alphaproteobacteria</taxon>
        <taxon>Hyphomicrobiales</taxon>
        <taxon>Ahrensiaceae</taxon>
        <taxon>Oricola</taxon>
    </lineage>
</organism>
<dbReference type="CDD" id="cd19501">
    <property type="entry name" value="RecA-like_FtsH"/>
    <property type="match status" value="1"/>
</dbReference>